<evidence type="ECO:0000256" key="4">
    <source>
        <dbReference type="ARBA" id="ARBA00022989"/>
    </source>
</evidence>
<feature type="transmembrane region" description="Helical" evidence="6">
    <location>
        <begin position="21"/>
        <end position="41"/>
    </location>
</feature>
<dbReference type="GO" id="GO:0005744">
    <property type="term" value="C:TIM23 mitochondrial import inner membrane translocase complex"/>
    <property type="evidence" value="ECO:0007669"/>
    <property type="project" value="TreeGrafter"/>
</dbReference>
<comment type="caution">
    <text evidence="7">The sequence shown here is derived from an EMBL/GenBank/DDBJ whole genome shotgun (WGS) entry which is preliminary data.</text>
</comment>
<evidence type="ECO:0000256" key="6">
    <source>
        <dbReference type="SAM" id="Phobius"/>
    </source>
</evidence>
<dbReference type="SMART" id="SM01378">
    <property type="entry name" value="Romo1"/>
    <property type="match status" value="1"/>
</dbReference>
<dbReference type="PANTHER" id="PTHR28525">
    <property type="entry name" value="REACTIVE OXYGEN SPECIES MODULATOR 1"/>
    <property type="match status" value="1"/>
</dbReference>
<dbReference type="InterPro" id="IPR018450">
    <property type="entry name" value="Romo1/Mgr2"/>
</dbReference>
<gene>
    <name evidence="7" type="ORF">BCR37DRAFT_384437</name>
</gene>
<dbReference type="RefSeq" id="XP_040722095.1">
    <property type="nucleotide sequence ID" value="XM_040870231.1"/>
</dbReference>
<dbReference type="STRING" id="56484.A0A1Y2ESR9"/>
<evidence type="ECO:0000313" key="7">
    <source>
        <dbReference type="EMBL" id="ORY74621.1"/>
    </source>
</evidence>
<proteinExistence type="inferred from homology"/>
<feature type="transmembrane region" description="Helical" evidence="6">
    <location>
        <begin position="61"/>
        <end position="78"/>
    </location>
</feature>
<accession>A0A1Y2ESR9</accession>
<name>A0A1Y2ESR9_PROLT</name>
<dbReference type="GeneID" id="63786830"/>
<evidence type="ECO:0000256" key="5">
    <source>
        <dbReference type="ARBA" id="ARBA00023136"/>
    </source>
</evidence>
<organism evidence="7 8">
    <name type="scientific">Protomyces lactucae-debilis</name>
    <dbReference type="NCBI Taxonomy" id="2754530"/>
    <lineage>
        <taxon>Eukaryota</taxon>
        <taxon>Fungi</taxon>
        <taxon>Dikarya</taxon>
        <taxon>Ascomycota</taxon>
        <taxon>Taphrinomycotina</taxon>
        <taxon>Taphrinomycetes</taxon>
        <taxon>Taphrinales</taxon>
        <taxon>Protomycetaceae</taxon>
        <taxon>Protomyces</taxon>
    </lineage>
</organism>
<dbReference type="AlphaFoldDB" id="A0A1Y2ESR9"/>
<dbReference type="Proteomes" id="UP000193685">
    <property type="component" value="Unassembled WGS sequence"/>
</dbReference>
<keyword evidence="3 6" id="KW-0812">Transmembrane</keyword>
<protein>
    <submittedName>
        <fullName evidence="7">Reactive mitochondrial oxygen species modulator 1-domain-containing protein</fullName>
    </submittedName>
</protein>
<keyword evidence="5 6" id="KW-0472">Membrane</keyword>
<evidence type="ECO:0000256" key="1">
    <source>
        <dbReference type="ARBA" id="ARBA00004370"/>
    </source>
</evidence>
<keyword evidence="4 6" id="KW-1133">Transmembrane helix</keyword>
<comment type="similarity">
    <text evidence="2">Belongs to the MGR2 family.</text>
</comment>
<reference evidence="7 8" key="1">
    <citation type="submission" date="2016-07" db="EMBL/GenBank/DDBJ databases">
        <title>Pervasive Adenine N6-methylation of Active Genes in Fungi.</title>
        <authorList>
            <consortium name="DOE Joint Genome Institute"/>
            <person name="Mondo S.J."/>
            <person name="Dannebaum R.O."/>
            <person name="Kuo R.C."/>
            <person name="Labutti K."/>
            <person name="Haridas S."/>
            <person name="Kuo A."/>
            <person name="Salamov A."/>
            <person name="Ahrendt S.R."/>
            <person name="Lipzen A."/>
            <person name="Sullivan W."/>
            <person name="Andreopoulos W.B."/>
            <person name="Clum A."/>
            <person name="Lindquist E."/>
            <person name="Daum C."/>
            <person name="Ramamoorthy G.K."/>
            <person name="Gryganskyi A."/>
            <person name="Culley D."/>
            <person name="Magnuson J.K."/>
            <person name="James T.Y."/>
            <person name="O'Malley M.A."/>
            <person name="Stajich J.E."/>
            <person name="Spatafora J.W."/>
            <person name="Visel A."/>
            <person name="Grigoriev I.V."/>
        </authorList>
    </citation>
    <scope>NUCLEOTIDE SEQUENCE [LARGE SCALE GENOMIC DNA]</scope>
    <source>
        <strain evidence="7 8">12-1054</strain>
    </source>
</reference>
<dbReference type="OrthoDB" id="5409308at2759"/>
<dbReference type="Pfam" id="PF10247">
    <property type="entry name" value="Romo1"/>
    <property type="match status" value="1"/>
</dbReference>
<keyword evidence="8" id="KW-1185">Reference proteome</keyword>
<dbReference type="PANTHER" id="PTHR28525:SF1">
    <property type="entry name" value="REACTIVE OXYGEN SPECIES MODULATOR 1"/>
    <property type="match status" value="1"/>
</dbReference>
<dbReference type="EMBL" id="MCFI01000029">
    <property type="protein sequence ID" value="ORY74621.1"/>
    <property type="molecule type" value="Genomic_DNA"/>
</dbReference>
<evidence type="ECO:0000256" key="3">
    <source>
        <dbReference type="ARBA" id="ARBA00022692"/>
    </source>
</evidence>
<sequence>MPPMPQSAMQGSGPTAFDKMKMGAVMGTSVGCCVGILFGGFNALRYGPGPDGFLRYIGKNMAASAAMFGFFMSIGSVIRTEEQQSLEEAKRRVNVWRNRRLVFESEMRA</sequence>
<comment type="subcellular location">
    <subcellularLocation>
        <location evidence="1">Membrane</location>
    </subcellularLocation>
</comment>
<evidence type="ECO:0000256" key="2">
    <source>
        <dbReference type="ARBA" id="ARBA00007839"/>
    </source>
</evidence>
<dbReference type="GO" id="GO:0030150">
    <property type="term" value="P:protein import into mitochondrial matrix"/>
    <property type="evidence" value="ECO:0007669"/>
    <property type="project" value="TreeGrafter"/>
</dbReference>
<evidence type="ECO:0000313" key="8">
    <source>
        <dbReference type="Proteomes" id="UP000193685"/>
    </source>
</evidence>
<dbReference type="GO" id="GO:0045039">
    <property type="term" value="P:protein insertion into mitochondrial inner membrane"/>
    <property type="evidence" value="ECO:0007669"/>
    <property type="project" value="TreeGrafter"/>
</dbReference>
<dbReference type="OMA" id="SCWDRVK"/>